<feature type="compositionally biased region" description="Basic and acidic residues" evidence="4">
    <location>
        <begin position="817"/>
        <end position="832"/>
    </location>
</feature>
<feature type="compositionally biased region" description="Basic and acidic residues" evidence="4">
    <location>
        <begin position="225"/>
        <end position="238"/>
    </location>
</feature>
<evidence type="ECO:0000256" key="2">
    <source>
        <dbReference type="ARBA" id="ARBA00022553"/>
    </source>
</evidence>
<feature type="compositionally biased region" description="Acidic residues" evidence="4">
    <location>
        <begin position="1200"/>
        <end position="1239"/>
    </location>
</feature>
<feature type="compositionally biased region" description="Basic and acidic residues" evidence="4">
    <location>
        <begin position="372"/>
        <end position="381"/>
    </location>
</feature>
<dbReference type="OrthoDB" id="5859781at2759"/>
<reference evidence="5" key="1">
    <citation type="submission" date="2022-01" db="EMBL/GenBank/DDBJ databases">
        <authorList>
            <person name="King R."/>
        </authorList>
    </citation>
    <scope>NUCLEOTIDE SEQUENCE</scope>
</reference>
<feature type="region of interest" description="Disordered" evidence="4">
    <location>
        <begin position="1"/>
        <end position="25"/>
    </location>
</feature>
<feature type="compositionally biased region" description="Basic and acidic residues" evidence="4">
    <location>
        <begin position="594"/>
        <end position="604"/>
    </location>
</feature>
<dbReference type="Proteomes" id="UP001153636">
    <property type="component" value="Chromosome 5"/>
</dbReference>
<feature type="region of interest" description="Disordered" evidence="4">
    <location>
        <begin position="591"/>
        <end position="616"/>
    </location>
</feature>
<dbReference type="PANTHER" id="PTHR14396:SF10">
    <property type="entry name" value="CLASPIN"/>
    <property type="match status" value="1"/>
</dbReference>
<dbReference type="EMBL" id="OV651817">
    <property type="protein sequence ID" value="CAH1111398.1"/>
    <property type="molecule type" value="Genomic_DNA"/>
</dbReference>
<feature type="region of interest" description="Disordered" evidence="4">
    <location>
        <begin position="216"/>
        <end position="239"/>
    </location>
</feature>
<feature type="region of interest" description="Disordered" evidence="4">
    <location>
        <begin position="1196"/>
        <end position="1239"/>
    </location>
</feature>
<accession>A0A9P0D3K8</accession>
<feature type="compositionally biased region" description="Acidic residues" evidence="4">
    <location>
        <begin position="833"/>
        <end position="853"/>
    </location>
</feature>
<feature type="compositionally biased region" description="Acidic residues" evidence="4">
    <location>
        <begin position="356"/>
        <end position="366"/>
    </location>
</feature>
<name>A0A9P0D3K8_9CUCU</name>
<evidence type="ECO:0000313" key="6">
    <source>
        <dbReference type="Proteomes" id="UP001153636"/>
    </source>
</evidence>
<organism evidence="5 6">
    <name type="scientific">Psylliodes chrysocephalus</name>
    <dbReference type="NCBI Taxonomy" id="3402493"/>
    <lineage>
        <taxon>Eukaryota</taxon>
        <taxon>Metazoa</taxon>
        <taxon>Ecdysozoa</taxon>
        <taxon>Arthropoda</taxon>
        <taxon>Hexapoda</taxon>
        <taxon>Insecta</taxon>
        <taxon>Pterygota</taxon>
        <taxon>Neoptera</taxon>
        <taxon>Endopterygota</taxon>
        <taxon>Coleoptera</taxon>
        <taxon>Polyphaga</taxon>
        <taxon>Cucujiformia</taxon>
        <taxon>Chrysomeloidea</taxon>
        <taxon>Chrysomelidae</taxon>
        <taxon>Galerucinae</taxon>
        <taxon>Alticini</taxon>
        <taxon>Psylliodes</taxon>
    </lineage>
</organism>
<feature type="compositionally biased region" description="Acidic residues" evidence="4">
    <location>
        <begin position="862"/>
        <end position="882"/>
    </location>
</feature>
<dbReference type="GO" id="GO:0010997">
    <property type="term" value="F:anaphase-promoting complex binding"/>
    <property type="evidence" value="ECO:0007669"/>
    <property type="project" value="TreeGrafter"/>
</dbReference>
<feature type="compositionally biased region" description="Acidic residues" evidence="4">
    <location>
        <begin position="779"/>
        <end position="816"/>
    </location>
</feature>
<proteinExistence type="predicted"/>
<evidence type="ECO:0000256" key="1">
    <source>
        <dbReference type="ARBA" id="ARBA00004123"/>
    </source>
</evidence>
<feature type="region of interest" description="Disordered" evidence="4">
    <location>
        <begin position="258"/>
        <end position="279"/>
    </location>
</feature>
<protein>
    <recommendedName>
        <fullName evidence="7">Claspin</fullName>
    </recommendedName>
</protein>
<feature type="compositionally biased region" description="Acidic residues" evidence="4">
    <location>
        <begin position="1357"/>
        <end position="1366"/>
    </location>
</feature>
<evidence type="ECO:0008006" key="7">
    <source>
        <dbReference type="Google" id="ProtNLM"/>
    </source>
</evidence>
<evidence type="ECO:0000313" key="5">
    <source>
        <dbReference type="EMBL" id="CAH1111398.1"/>
    </source>
</evidence>
<feature type="region of interest" description="Disordered" evidence="4">
    <location>
        <begin position="351"/>
        <end position="381"/>
    </location>
</feature>
<feature type="compositionally biased region" description="Basic and acidic residues" evidence="4">
    <location>
        <begin position="883"/>
        <end position="892"/>
    </location>
</feature>
<sequence>MALDYTQRRESENNENETNDKENLLESHIMKEKESSPIFSEYDNVNGQTENELKNKHENTTFLQDHNNENELKSIGSNKKKHKSRKRITVIDSDSEDDMNIENFNESEDITIRDSIGSNETEKELSHRKSRKLTMFESDSENEIDNFTVTNEDCGTNTTKNRNISRNKINFDESDLETDDKDEKPVEQDAIYAINSDGKLVAESSTVKNSTWAALCDSESSGPENSDKEQAYNSDNEKSCTSNEIIKPIKYKKRNIRKDESQEMSFKEASKQRDEIRSESQRMLRESNISLPYHRPKSFTLKDFLAKRPKFASAVPLGSKMPTSMAIKMSVQQLEVITKNLEERHKEVREFYKSDNEEEDDEDPENNEVLPDSEKVEETNLTKSLEDDRIETNYIEKNIDDIENINEALRNGDNFDVNKNLENIEEKNIEIDSDKINSCKIDIAANNSTDYDRLIEENENINKIIEDNEYSEGKKSIIDYDTLTEENENINKTIENNEGKKIKIISEFVIKDGIENNSSIENILTEEIDTGLKINMPSNSDSLSINSDKEHVVGDKLSNDKNVHETNLVVEPSSINYEFNLDDIEENSENILNNDKETQRKVDTSENLPQVDEELPKKHSNQFVFGEIDKEIENFGNNEELTIIENQKFKLDRFKSRLSNITPRLSGDLNHLIDLDDVVKPNEVTKLMERFAQHTAKIIHHKDRVQLNIVSVEHGGEIHKETLAVRVDDEEDLSIEEKPGARLQKLRNELQNQIAQRKSEIWQQKAIVKENNQIVKDPYDDEKSECGADDAILDDDEEEEMSESSEEDEEEEIEEDTKEKRSKEKSIFVHDEADVDDEVDADDEADIDDEIEEYQEHLKSDEENDNVGNDDNDDSDDVDDEENKAADDHENNVNETSSSSKPLRRIIQCFSEDSDEDEDFRIPGETIKKIAEKLNRSNEDTNNTQEDYIRPYQLQNLTNKTPIKSISESSNNALKFLTPVSYITGLQNLTNSVTKVNVPSPLKETDWHAELERKLHADSIITNSQAVAMRELFTETFSESQDVSDSHSENVKSSCITLDIPPTVPPNTQDILNICSGRFDEPTSSMPPSTQDILNICSGKFTGISQVSESIPNIPVTHKVNRVEEVKYLSEDQDMVISQLINEEEMAAFKKKFDSPVLIHNQKVVEEVEEVERVGGIIDSDEEVLEVKKKKRNQKKLTFSDDESSNEDEEKEEEIDLHDNIEGEECEINYDSEENEVDYSEEKVKENLKMADFFEAEAELSESEWGSADEDEKDLDTLEFEQGDTEKFDEKQLRTDLERIHMRRLLDDDTREVKLLQEMLLDDGELHGTGRERQFKWKTIDSNFPEDDDAEKKGSDDENCVEDENEEQWRKKRHEREMFLKEKNSQETKDDDLLSGSEILKLGHKVIRKSMSNSQEVKISLENPDLGCSPAIKKSFSLLHKRGSFLTRGDQVLERLAEFNKTATLVTMATGKAVKNSKNFLFQRVGQETVTTTTTTSFLNLKRKADDGTPKVIKKLRLTDNLSPALDRKKTTNKQIKTKLFGTS</sequence>
<keyword evidence="2" id="KW-0597">Phosphoprotein</keyword>
<dbReference type="GO" id="GO:0005634">
    <property type="term" value="C:nucleus"/>
    <property type="evidence" value="ECO:0007669"/>
    <property type="project" value="UniProtKB-SubCell"/>
</dbReference>
<dbReference type="InterPro" id="IPR024146">
    <property type="entry name" value="Claspin"/>
</dbReference>
<feature type="region of interest" description="Disordered" evidence="4">
    <location>
        <begin position="65"/>
        <end position="84"/>
    </location>
</feature>
<comment type="subcellular location">
    <subcellularLocation>
        <location evidence="1">Nucleus</location>
    </subcellularLocation>
</comment>
<evidence type="ECO:0000256" key="3">
    <source>
        <dbReference type="ARBA" id="ARBA00023242"/>
    </source>
</evidence>
<feature type="region of interest" description="Disordered" evidence="4">
    <location>
        <begin position="1341"/>
        <end position="1368"/>
    </location>
</feature>
<keyword evidence="3" id="KW-0539">Nucleus</keyword>
<gene>
    <name evidence="5" type="ORF">PSYICH_LOCUS11637</name>
</gene>
<dbReference type="GO" id="GO:0007095">
    <property type="term" value="P:mitotic G2 DNA damage checkpoint signaling"/>
    <property type="evidence" value="ECO:0007669"/>
    <property type="project" value="TreeGrafter"/>
</dbReference>
<feature type="region of interest" description="Disordered" evidence="4">
    <location>
        <begin position="776"/>
        <end position="904"/>
    </location>
</feature>
<evidence type="ECO:0000256" key="4">
    <source>
        <dbReference type="SAM" id="MobiDB-lite"/>
    </source>
</evidence>
<dbReference type="GO" id="GO:0033314">
    <property type="term" value="P:mitotic DNA replication checkpoint signaling"/>
    <property type="evidence" value="ECO:0007669"/>
    <property type="project" value="TreeGrafter"/>
</dbReference>
<keyword evidence="6" id="KW-1185">Reference proteome</keyword>
<dbReference type="PANTHER" id="PTHR14396">
    <property type="entry name" value="CLASPIN"/>
    <property type="match status" value="1"/>
</dbReference>